<evidence type="ECO:0000256" key="2">
    <source>
        <dbReference type="ARBA" id="ARBA00006164"/>
    </source>
</evidence>
<evidence type="ECO:0000256" key="5">
    <source>
        <dbReference type="ARBA" id="ARBA00023187"/>
    </source>
</evidence>
<reference evidence="10 11" key="1">
    <citation type="submission" date="2019-12" db="EMBL/GenBank/DDBJ databases">
        <authorList>
            <person name="Alioto T."/>
            <person name="Alioto T."/>
            <person name="Gomez Garrido J."/>
        </authorList>
    </citation>
    <scope>NUCLEOTIDE SEQUENCE [LARGE SCALE GENOMIC DNA]</scope>
</reference>
<comment type="subcellular location">
    <subcellularLocation>
        <location evidence="1 7">Nucleus</location>
    </subcellularLocation>
</comment>
<sequence length="377" mass="45059">MANRTDPLAKSIKGTNPQNLVEKIVRSKIYQNTYWKEQCFGLTAETLVDKAMEIDHLGGTHGGNRKPTPFLCLVMKMLQIQPDKEIVVEFIKNPEYKYVRALGAFYLRLTGTDIDVYRYLEPLYNDYRKLRFKSSDGRFTLTHVDEVIDELLTKDYSCDIALPRIKKRMTLEAIGTLEPRRSALEDDFEEEEEKDEDDQLADGLDSGGHDKDYYRGRSPTRERDRDRKRESHRYRDRDYDRDEDYDRDRGRGRDRDRDRDRERDRHRLREDKEYGRERDRDRDRERDRRDRERGRRRSHSRSRSRSRDRKDRDGDERRRRHARMSASPKRHGEGPDGEPKKKKEKKEKKDDGTDHPDPEIAEANRIRASLGLKPLKM</sequence>
<evidence type="ECO:0000256" key="7">
    <source>
        <dbReference type="RuleBase" id="RU367025"/>
    </source>
</evidence>
<protein>
    <recommendedName>
        <fullName evidence="7">Pre-mRNA-splicing factor 38</fullName>
    </recommendedName>
</protein>
<evidence type="ECO:0000256" key="6">
    <source>
        <dbReference type="ARBA" id="ARBA00023242"/>
    </source>
</evidence>
<feature type="compositionally biased region" description="Basic and acidic residues" evidence="8">
    <location>
        <begin position="308"/>
        <end position="317"/>
    </location>
</feature>
<name>A0A8S0PS67_OLEEU</name>
<dbReference type="InterPro" id="IPR024767">
    <property type="entry name" value="PRP38_C"/>
</dbReference>
<keyword evidence="3 7" id="KW-0507">mRNA processing</keyword>
<feature type="compositionally biased region" description="Basic residues" evidence="8">
    <location>
        <begin position="294"/>
        <end position="307"/>
    </location>
</feature>
<comment type="function">
    <text evidence="7">Required for pre-mRNA splicing.</text>
</comment>
<evidence type="ECO:0000313" key="11">
    <source>
        <dbReference type="Proteomes" id="UP000594638"/>
    </source>
</evidence>
<evidence type="ECO:0000256" key="4">
    <source>
        <dbReference type="ARBA" id="ARBA00022728"/>
    </source>
</evidence>
<evidence type="ECO:0000256" key="8">
    <source>
        <dbReference type="SAM" id="MobiDB-lite"/>
    </source>
</evidence>
<organism evidence="10 11">
    <name type="scientific">Olea europaea subsp. europaea</name>
    <dbReference type="NCBI Taxonomy" id="158383"/>
    <lineage>
        <taxon>Eukaryota</taxon>
        <taxon>Viridiplantae</taxon>
        <taxon>Streptophyta</taxon>
        <taxon>Embryophyta</taxon>
        <taxon>Tracheophyta</taxon>
        <taxon>Spermatophyta</taxon>
        <taxon>Magnoliopsida</taxon>
        <taxon>eudicotyledons</taxon>
        <taxon>Gunneridae</taxon>
        <taxon>Pentapetalae</taxon>
        <taxon>asterids</taxon>
        <taxon>lamiids</taxon>
        <taxon>Lamiales</taxon>
        <taxon>Oleaceae</taxon>
        <taxon>Oleeae</taxon>
        <taxon>Olea</taxon>
    </lineage>
</organism>
<dbReference type="Pfam" id="PF12871">
    <property type="entry name" value="PRP38_assoc"/>
    <property type="match status" value="1"/>
</dbReference>
<dbReference type="GO" id="GO:0005681">
    <property type="term" value="C:spliceosomal complex"/>
    <property type="evidence" value="ECO:0007669"/>
    <property type="project" value="UniProtKB-KW"/>
</dbReference>
<dbReference type="Pfam" id="PF03371">
    <property type="entry name" value="PRP38"/>
    <property type="match status" value="1"/>
</dbReference>
<feature type="domain" description="Pre-mRNA-splicing factor 38 C-terminal" evidence="9">
    <location>
        <begin position="179"/>
        <end position="266"/>
    </location>
</feature>
<gene>
    <name evidence="10" type="ORF">OLEA9_A053395</name>
</gene>
<accession>A0A8S0PS67</accession>
<dbReference type="AlphaFoldDB" id="A0A8S0PS67"/>
<dbReference type="PANTHER" id="PTHR23142">
    <property type="entry name" value="PRE-MRNA-SPLICING FACTOR 38A-RELATED"/>
    <property type="match status" value="1"/>
</dbReference>
<dbReference type="InterPro" id="IPR005037">
    <property type="entry name" value="PRP38"/>
</dbReference>
<dbReference type="Proteomes" id="UP000594638">
    <property type="component" value="Unassembled WGS sequence"/>
</dbReference>
<keyword evidence="11" id="KW-1185">Reference proteome</keyword>
<dbReference type="EMBL" id="CACTIH010000212">
    <property type="protein sequence ID" value="CAA2957205.1"/>
    <property type="molecule type" value="Genomic_DNA"/>
</dbReference>
<comment type="caution">
    <text evidence="10">The sequence shown here is derived from an EMBL/GenBank/DDBJ whole genome shotgun (WGS) entry which is preliminary data.</text>
</comment>
<feature type="region of interest" description="Disordered" evidence="8">
    <location>
        <begin position="182"/>
        <end position="377"/>
    </location>
</feature>
<evidence type="ECO:0000259" key="9">
    <source>
        <dbReference type="Pfam" id="PF12871"/>
    </source>
</evidence>
<keyword evidence="4 7" id="KW-0747">Spliceosome</keyword>
<dbReference type="OrthoDB" id="190958at2759"/>
<evidence type="ECO:0000313" key="10">
    <source>
        <dbReference type="EMBL" id="CAA2957205.1"/>
    </source>
</evidence>
<dbReference type="GO" id="GO:0000398">
    <property type="term" value="P:mRNA splicing, via spliceosome"/>
    <property type="evidence" value="ECO:0007669"/>
    <property type="project" value="UniProtKB-UniRule"/>
</dbReference>
<dbReference type="Gramene" id="OE9A053395T1">
    <property type="protein sequence ID" value="OE9A053395C1"/>
    <property type="gene ID" value="OE9A053395"/>
</dbReference>
<feature type="compositionally biased region" description="Basic and acidic residues" evidence="8">
    <location>
        <begin position="330"/>
        <end position="365"/>
    </location>
</feature>
<feature type="compositionally biased region" description="Basic and acidic residues" evidence="8">
    <location>
        <begin position="207"/>
        <end position="293"/>
    </location>
</feature>
<keyword evidence="5 7" id="KW-0508">mRNA splicing</keyword>
<feature type="compositionally biased region" description="Acidic residues" evidence="8">
    <location>
        <begin position="185"/>
        <end position="200"/>
    </location>
</feature>
<keyword evidence="6 7" id="KW-0539">Nucleus</keyword>
<comment type="similarity">
    <text evidence="2 7">Belongs to the PRP38 family.</text>
</comment>
<proteinExistence type="inferred from homology"/>
<evidence type="ECO:0000256" key="3">
    <source>
        <dbReference type="ARBA" id="ARBA00022664"/>
    </source>
</evidence>
<evidence type="ECO:0000256" key="1">
    <source>
        <dbReference type="ARBA" id="ARBA00004123"/>
    </source>
</evidence>